<accession>A0A8D9ECQ5</accession>
<reference evidence="1" key="1">
    <citation type="submission" date="2021-05" db="EMBL/GenBank/DDBJ databases">
        <authorList>
            <person name="Alioto T."/>
            <person name="Alioto T."/>
            <person name="Gomez Garrido J."/>
        </authorList>
    </citation>
    <scope>NUCLEOTIDE SEQUENCE</scope>
</reference>
<dbReference type="EMBL" id="HBUF01091153">
    <property type="protein sequence ID" value="CAG6635754.1"/>
    <property type="molecule type" value="Transcribed_RNA"/>
</dbReference>
<organism evidence="1">
    <name type="scientific">Cacopsylla melanoneura</name>
    <dbReference type="NCBI Taxonomy" id="428564"/>
    <lineage>
        <taxon>Eukaryota</taxon>
        <taxon>Metazoa</taxon>
        <taxon>Ecdysozoa</taxon>
        <taxon>Arthropoda</taxon>
        <taxon>Hexapoda</taxon>
        <taxon>Insecta</taxon>
        <taxon>Pterygota</taxon>
        <taxon>Neoptera</taxon>
        <taxon>Paraneoptera</taxon>
        <taxon>Hemiptera</taxon>
        <taxon>Sternorrhyncha</taxon>
        <taxon>Psylloidea</taxon>
        <taxon>Psyllidae</taxon>
        <taxon>Psyllinae</taxon>
        <taxon>Cacopsylla</taxon>
    </lineage>
</organism>
<proteinExistence type="predicted"/>
<name>A0A8D9ECQ5_9HEMI</name>
<dbReference type="EMBL" id="HBUF01520964">
    <property type="protein sequence ID" value="CAG6748871.1"/>
    <property type="molecule type" value="Transcribed_RNA"/>
</dbReference>
<sequence>MRHVRPSDKFNMASVLGRGMKCVYFGRLTCSNLSFRIGCGCPGCSSCGLKLSKLRWFSVLTKEAIRCFLFQVGRVFKVQLSWVLCPYSQYWKFVSSMRGVCIFLMDTLGQISTEKSCGLLSK</sequence>
<protein>
    <submittedName>
        <fullName evidence="1">Uncharacterized protein</fullName>
    </submittedName>
</protein>
<evidence type="ECO:0000313" key="1">
    <source>
        <dbReference type="EMBL" id="CAG6748871.1"/>
    </source>
</evidence>
<dbReference type="AlphaFoldDB" id="A0A8D9ECQ5"/>